<dbReference type="OrthoDB" id="3365310at2759"/>
<protein>
    <submittedName>
        <fullName evidence="1">Uncharacterized protein</fullName>
    </submittedName>
</protein>
<proteinExistence type="predicted"/>
<dbReference type="EMBL" id="JACGCI010000001">
    <property type="protein sequence ID" value="KAF6766352.1"/>
    <property type="molecule type" value="Genomic_DNA"/>
</dbReference>
<name>A0A8H6MHV9_9AGAR</name>
<evidence type="ECO:0000313" key="2">
    <source>
        <dbReference type="Proteomes" id="UP000521943"/>
    </source>
</evidence>
<comment type="caution">
    <text evidence="1">The sequence shown here is derived from an EMBL/GenBank/DDBJ whole genome shotgun (WGS) entry which is preliminary data.</text>
</comment>
<dbReference type="InterPro" id="IPR029058">
    <property type="entry name" value="AB_hydrolase_fold"/>
</dbReference>
<sequence length="220" mass="24449">MFRLYWGRASLNAPIRRAAFRTLVTSSFIMRDPPASASRHAPTPLVFVSTKKWDKDSEEGITDLASMLTEKGFTTLVTDISVSGEAQSPDMLNAYSRELRSSVKYAMTPFAPVFVSRSIACLVTQKYISSYPATGLVLISPPTSNSSLGDDKLPTELEEFIYEPKFPIAIVDTPKRIEELKAKNRLCREPSPYVDIIAAEKLEGQPLLNAVDKWLDELGI</sequence>
<evidence type="ECO:0000313" key="1">
    <source>
        <dbReference type="EMBL" id="KAF6766352.1"/>
    </source>
</evidence>
<organism evidence="1 2">
    <name type="scientific">Ephemerocybe angulata</name>
    <dbReference type="NCBI Taxonomy" id="980116"/>
    <lineage>
        <taxon>Eukaryota</taxon>
        <taxon>Fungi</taxon>
        <taxon>Dikarya</taxon>
        <taxon>Basidiomycota</taxon>
        <taxon>Agaricomycotina</taxon>
        <taxon>Agaricomycetes</taxon>
        <taxon>Agaricomycetidae</taxon>
        <taxon>Agaricales</taxon>
        <taxon>Agaricineae</taxon>
        <taxon>Psathyrellaceae</taxon>
        <taxon>Ephemerocybe</taxon>
    </lineage>
</organism>
<dbReference type="Proteomes" id="UP000521943">
    <property type="component" value="Unassembled WGS sequence"/>
</dbReference>
<accession>A0A8H6MHV9</accession>
<reference evidence="1 2" key="1">
    <citation type="submission" date="2020-07" db="EMBL/GenBank/DDBJ databases">
        <title>Comparative genomics of pyrophilous fungi reveals a link between fire events and developmental genes.</title>
        <authorList>
            <consortium name="DOE Joint Genome Institute"/>
            <person name="Steindorff A.S."/>
            <person name="Carver A."/>
            <person name="Calhoun S."/>
            <person name="Stillman K."/>
            <person name="Liu H."/>
            <person name="Lipzen A."/>
            <person name="Pangilinan J."/>
            <person name="Labutti K."/>
            <person name="Bruns T.D."/>
            <person name="Grigoriev I.V."/>
        </authorList>
    </citation>
    <scope>NUCLEOTIDE SEQUENCE [LARGE SCALE GENOMIC DNA]</scope>
    <source>
        <strain evidence="1 2">CBS 144469</strain>
    </source>
</reference>
<keyword evidence="2" id="KW-1185">Reference proteome</keyword>
<dbReference type="Gene3D" id="3.40.50.1820">
    <property type="entry name" value="alpha/beta hydrolase"/>
    <property type="match status" value="1"/>
</dbReference>
<dbReference type="AlphaFoldDB" id="A0A8H6MHV9"/>
<gene>
    <name evidence="1" type="ORF">DFP72DRAFT_866254</name>
</gene>